<sequence length="111" mass="12677">MNYNNKRFKVFENSDNGETTTETIFEYKQNENILTSEYSGGQIVRGHLIGLVDDNGKIEMSYHQINTKGELMTGICFSEPELTENGKIKLYENWKWTSGDKSSGKSVLIEI</sequence>
<dbReference type="Proteomes" id="UP000319209">
    <property type="component" value="Chromosome"/>
</dbReference>
<name>A0A516GW19_9FLAO</name>
<evidence type="ECO:0000313" key="1">
    <source>
        <dbReference type="EMBL" id="QDO95721.1"/>
    </source>
</evidence>
<dbReference type="Pfam" id="PF26421">
    <property type="entry name" value="Avidin_like"/>
    <property type="match status" value="1"/>
</dbReference>
<gene>
    <name evidence="1" type="ORF">FNB79_12000</name>
</gene>
<dbReference type="InterPro" id="IPR058595">
    <property type="entry name" value="Avidin-like"/>
</dbReference>
<dbReference type="KEGG" id="fop:FNB79_12000"/>
<protein>
    <submittedName>
        <fullName evidence="1">N-acetylglutamate synthase</fullName>
    </submittedName>
</protein>
<proteinExistence type="predicted"/>
<dbReference type="AlphaFoldDB" id="A0A516GW19"/>
<evidence type="ECO:0000313" key="2">
    <source>
        <dbReference type="Proteomes" id="UP000319209"/>
    </source>
</evidence>
<organism evidence="1 2">
    <name type="scientific">Formosa sediminum</name>
    <dbReference type="NCBI Taxonomy" id="2594004"/>
    <lineage>
        <taxon>Bacteria</taxon>
        <taxon>Pseudomonadati</taxon>
        <taxon>Bacteroidota</taxon>
        <taxon>Flavobacteriia</taxon>
        <taxon>Flavobacteriales</taxon>
        <taxon>Flavobacteriaceae</taxon>
        <taxon>Formosa</taxon>
    </lineage>
</organism>
<dbReference type="EMBL" id="CP041637">
    <property type="protein sequence ID" value="QDO95721.1"/>
    <property type="molecule type" value="Genomic_DNA"/>
</dbReference>
<reference evidence="1 2" key="1">
    <citation type="submission" date="2019-07" db="EMBL/GenBank/DDBJ databases">
        <title>Genome sequencing for Formosa sp. PS13.</title>
        <authorList>
            <person name="Park S.-J."/>
        </authorList>
    </citation>
    <scope>NUCLEOTIDE SEQUENCE [LARGE SCALE GENOMIC DNA]</scope>
    <source>
        <strain evidence="1 2">PS13</strain>
    </source>
</reference>
<accession>A0A516GW19</accession>
<keyword evidence="2" id="KW-1185">Reference proteome</keyword>
<dbReference type="OrthoDB" id="5684515at2"/>